<evidence type="ECO:0000256" key="7">
    <source>
        <dbReference type="SAM" id="Phobius"/>
    </source>
</evidence>
<feature type="transmembrane region" description="Helical" evidence="7">
    <location>
        <begin position="20"/>
        <end position="40"/>
    </location>
</feature>
<feature type="transmembrane region" description="Helical" evidence="7">
    <location>
        <begin position="266"/>
        <end position="288"/>
    </location>
</feature>
<dbReference type="OrthoDB" id="9793283at2"/>
<dbReference type="EMBL" id="FQZL01000029">
    <property type="protein sequence ID" value="SHJ65269.1"/>
    <property type="molecule type" value="Genomic_DNA"/>
</dbReference>
<keyword evidence="4 7" id="KW-0812">Transmembrane</keyword>
<feature type="transmembrane region" description="Helical" evidence="7">
    <location>
        <begin position="52"/>
        <end position="71"/>
    </location>
</feature>
<keyword evidence="3" id="KW-1003">Cell membrane</keyword>
<feature type="transmembrane region" description="Helical" evidence="7">
    <location>
        <begin position="144"/>
        <end position="164"/>
    </location>
</feature>
<feature type="transmembrane region" description="Helical" evidence="7">
    <location>
        <begin position="170"/>
        <end position="190"/>
    </location>
</feature>
<dbReference type="PANTHER" id="PTHR23517">
    <property type="entry name" value="RESISTANCE PROTEIN MDTM, PUTATIVE-RELATED-RELATED"/>
    <property type="match status" value="1"/>
</dbReference>
<dbReference type="GO" id="GO:0005886">
    <property type="term" value="C:plasma membrane"/>
    <property type="evidence" value="ECO:0007669"/>
    <property type="project" value="UniProtKB-SubCell"/>
</dbReference>
<evidence type="ECO:0000256" key="2">
    <source>
        <dbReference type="ARBA" id="ARBA00022448"/>
    </source>
</evidence>
<evidence type="ECO:0000256" key="5">
    <source>
        <dbReference type="ARBA" id="ARBA00022989"/>
    </source>
</evidence>
<dbReference type="PROSITE" id="PS50850">
    <property type="entry name" value="MFS"/>
    <property type="match status" value="1"/>
</dbReference>
<comment type="subcellular location">
    <subcellularLocation>
        <location evidence="1">Cell membrane</location>
        <topology evidence="1">Multi-pass membrane protein</topology>
    </subcellularLocation>
</comment>
<evidence type="ECO:0000256" key="1">
    <source>
        <dbReference type="ARBA" id="ARBA00004651"/>
    </source>
</evidence>
<feature type="transmembrane region" description="Helical" evidence="7">
    <location>
        <begin position="83"/>
        <end position="101"/>
    </location>
</feature>
<dbReference type="InterPro" id="IPR050171">
    <property type="entry name" value="MFS_Transporters"/>
</dbReference>
<keyword evidence="10" id="KW-1185">Reference proteome</keyword>
<dbReference type="RefSeq" id="WP_073050431.1">
    <property type="nucleotide sequence ID" value="NZ_FQZL01000029.1"/>
</dbReference>
<dbReference type="InterPro" id="IPR036259">
    <property type="entry name" value="MFS_trans_sf"/>
</dbReference>
<dbReference type="SUPFAM" id="SSF103473">
    <property type="entry name" value="MFS general substrate transporter"/>
    <property type="match status" value="1"/>
</dbReference>
<feature type="transmembrane region" description="Helical" evidence="7">
    <location>
        <begin position="107"/>
        <end position="123"/>
    </location>
</feature>
<evidence type="ECO:0000259" key="8">
    <source>
        <dbReference type="PROSITE" id="PS50850"/>
    </source>
</evidence>
<dbReference type="AlphaFoldDB" id="A0A1M6L2F5"/>
<sequence length="425" mass="46783">MKSFKEIFNPYMGLKREIYILFISRLVNALGAFIFPFMTLLLKDKIGLDESAVGLFSALCGLVYAPASLIGGKISDTIGRKKILVIFESLGMASYLICIFLEPGMTMVYMLMSVSFFFGVAGPSHDAMVADLASDEERQGAYSLLYLGFNLGFAVAMLFAGRLFANHLKLMFAIDAATAFLAIGLIALFVKETYNPEESRKIAEESTAKGNGNLEAHSNEPIFKVLLNRPVLLYFAMAIFGYRFVYSQWSFMMPLHASSNFGEAGYTLYGALGSINALVVVIFTPILTSLFSKETNIKRIIYAGILFTLGFGMLGFISVELAFYASVVIFTLGEILEAISVMPFIMNHTPASHRGRMSSVLPMIMGAGYSLGPFVMGMVLEGTSFEYSWKLVGIIVLTATVFMGFLELYDRRNHDLSTNKEGSTV</sequence>
<feature type="transmembrane region" description="Helical" evidence="7">
    <location>
        <begin position="357"/>
        <end position="379"/>
    </location>
</feature>
<evidence type="ECO:0000256" key="4">
    <source>
        <dbReference type="ARBA" id="ARBA00022692"/>
    </source>
</evidence>
<feature type="domain" description="Major facilitator superfamily (MFS) profile" evidence="8">
    <location>
        <begin position="17"/>
        <end position="411"/>
    </location>
</feature>
<name>A0A1M6L2F5_9FIRM</name>
<evidence type="ECO:0000256" key="6">
    <source>
        <dbReference type="ARBA" id="ARBA00023136"/>
    </source>
</evidence>
<feature type="transmembrane region" description="Helical" evidence="7">
    <location>
        <begin position="323"/>
        <end position="345"/>
    </location>
</feature>
<gene>
    <name evidence="9" type="ORF">SAMN02745751_03052</name>
</gene>
<evidence type="ECO:0000313" key="9">
    <source>
        <dbReference type="EMBL" id="SHJ65269.1"/>
    </source>
</evidence>
<dbReference type="STRING" id="1121476.SAMN02745751_03052"/>
<feature type="transmembrane region" description="Helical" evidence="7">
    <location>
        <begin position="226"/>
        <end position="246"/>
    </location>
</feature>
<feature type="transmembrane region" description="Helical" evidence="7">
    <location>
        <begin position="391"/>
        <end position="409"/>
    </location>
</feature>
<dbReference type="Proteomes" id="UP000184052">
    <property type="component" value="Unassembled WGS sequence"/>
</dbReference>
<keyword evidence="2" id="KW-0813">Transport</keyword>
<proteinExistence type="predicted"/>
<dbReference type="InterPro" id="IPR020846">
    <property type="entry name" value="MFS_dom"/>
</dbReference>
<dbReference type="Pfam" id="PF07690">
    <property type="entry name" value="MFS_1"/>
    <property type="match status" value="1"/>
</dbReference>
<keyword evidence="5 7" id="KW-1133">Transmembrane helix</keyword>
<evidence type="ECO:0000256" key="3">
    <source>
        <dbReference type="ARBA" id="ARBA00022475"/>
    </source>
</evidence>
<accession>A0A1M6L2F5</accession>
<keyword evidence="6 7" id="KW-0472">Membrane</keyword>
<dbReference type="InterPro" id="IPR011701">
    <property type="entry name" value="MFS"/>
</dbReference>
<feature type="transmembrane region" description="Helical" evidence="7">
    <location>
        <begin position="300"/>
        <end position="317"/>
    </location>
</feature>
<dbReference type="GO" id="GO:0022857">
    <property type="term" value="F:transmembrane transporter activity"/>
    <property type="evidence" value="ECO:0007669"/>
    <property type="project" value="InterPro"/>
</dbReference>
<organism evidence="9 10">
    <name type="scientific">Dethiosulfatibacter aminovorans DSM 17477</name>
    <dbReference type="NCBI Taxonomy" id="1121476"/>
    <lineage>
        <taxon>Bacteria</taxon>
        <taxon>Bacillati</taxon>
        <taxon>Bacillota</taxon>
        <taxon>Tissierellia</taxon>
        <taxon>Dethiosulfatibacter</taxon>
    </lineage>
</organism>
<reference evidence="9 10" key="1">
    <citation type="submission" date="2016-11" db="EMBL/GenBank/DDBJ databases">
        <authorList>
            <person name="Jaros S."/>
            <person name="Januszkiewicz K."/>
            <person name="Wedrychowicz H."/>
        </authorList>
    </citation>
    <scope>NUCLEOTIDE SEQUENCE [LARGE SCALE GENOMIC DNA]</scope>
    <source>
        <strain evidence="9 10">DSM 17477</strain>
    </source>
</reference>
<dbReference type="Gene3D" id="1.20.1250.20">
    <property type="entry name" value="MFS general substrate transporter like domains"/>
    <property type="match status" value="1"/>
</dbReference>
<protein>
    <submittedName>
        <fullName evidence="9">Sugar phosphate permease</fullName>
    </submittedName>
</protein>
<evidence type="ECO:0000313" key="10">
    <source>
        <dbReference type="Proteomes" id="UP000184052"/>
    </source>
</evidence>